<dbReference type="GeneID" id="27419441"/>
<evidence type="ECO:0008006" key="4">
    <source>
        <dbReference type="Google" id="ProtNLM"/>
    </source>
</evidence>
<feature type="compositionally biased region" description="Basic and acidic residues" evidence="1">
    <location>
        <begin position="104"/>
        <end position="114"/>
    </location>
</feature>
<sequence>MPLELDFDNLEKASNYIHTYALSQGFDIRIQWSANNQTRICWSCYRGGFPETLNADGTPNTKKRQIPKEKERRKRGSLKIGCPFRVQCTKNWKTGKMELRILEGRHKHQMETDRGNLPSQVRRIKSERKAHDSPGTPQTGNAAANAVAQAANLTSTPTPVPSGSGSSLQTGAKGRASAASKNGTANRNGTANAQQRNQSQQQQQAQQQQPTDQTSSANANLLVNAAAPSAHQQLSLLGTPTPSNGAGPSFDLDLDDVLTASASPAPQIDFQRQMLQLLGLYDRSDAASRAIMDRELVAMFEGAQARLGDKTGRKKRKMGPNGTVLDPASSGMAAFGTGTPAIPSQSNGSIAALASSWLDLLIISYLYPGIQFVLPVIADSAKVEAKRSEDSSTTTARKTPKKNAMSANTRIVTPSSASSTAASNEIPIVGYAALGLTRALRFVGGLPPCASQLSSSVVEKDLETTLRKADTPLALFPEVVTSNNRALLAFNILPQNPPPSISSIHILTLKYTLPSSTSTSSVYAVPGPTNSLTTHLLHILFLSNPVRGVSIRHSTLSSKDEGEGGWAEKVAGLMSSMARLKRTSIGWEAKREFLQMVVARGKRV</sequence>
<dbReference type="OrthoDB" id="272512at2759"/>
<proteinExistence type="predicted"/>
<accession>V5GLR8</accession>
<dbReference type="Proteomes" id="UP000019377">
    <property type="component" value="Unassembled WGS sequence"/>
</dbReference>
<feature type="region of interest" description="Disordered" evidence="1">
    <location>
        <begin position="104"/>
        <end position="215"/>
    </location>
</feature>
<dbReference type="EMBL" id="KI545867">
    <property type="protein sequence ID" value="EST06912.1"/>
    <property type="molecule type" value="Genomic_DNA"/>
</dbReference>
<name>V5GLR8_KALBG</name>
<organism evidence="2 3">
    <name type="scientific">Kalmanozyma brasiliensis (strain GHG001)</name>
    <name type="common">Yeast</name>
    <name type="synonym">Pseudozyma brasiliensis</name>
    <dbReference type="NCBI Taxonomy" id="1365824"/>
    <lineage>
        <taxon>Eukaryota</taxon>
        <taxon>Fungi</taxon>
        <taxon>Dikarya</taxon>
        <taxon>Basidiomycota</taxon>
        <taxon>Ustilaginomycotina</taxon>
        <taxon>Ustilaginomycetes</taxon>
        <taxon>Ustilaginales</taxon>
        <taxon>Ustilaginaceae</taxon>
        <taxon>Kalmanozyma</taxon>
    </lineage>
</organism>
<protein>
    <recommendedName>
        <fullName evidence="4">FAR1 domain-containing protein</fullName>
    </recommendedName>
</protein>
<evidence type="ECO:0000256" key="1">
    <source>
        <dbReference type="SAM" id="MobiDB-lite"/>
    </source>
</evidence>
<feature type="compositionally biased region" description="Low complexity" evidence="1">
    <location>
        <begin position="141"/>
        <end position="167"/>
    </location>
</feature>
<reference evidence="3" key="1">
    <citation type="journal article" date="2013" name="Genome Announc.">
        <title>Draft genome sequence of Pseudozyma brasiliensis sp. nov. strain GHG001, a high producer of endo-1,4-xylanase isolated from an insect pest of sugarcane.</title>
        <authorList>
            <person name="Oliveira J.V.D.C."/>
            <person name="dos Santos R.A.C."/>
            <person name="Borges T.A."/>
            <person name="Riano-Pachon D.M."/>
            <person name="Goldman G.H."/>
        </authorList>
    </citation>
    <scope>NUCLEOTIDE SEQUENCE [LARGE SCALE GENOMIC DNA]</scope>
    <source>
        <strain evidence="3">GHG001</strain>
    </source>
</reference>
<feature type="region of interest" description="Disordered" evidence="1">
    <location>
        <begin position="55"/>
        <end position="77"/>
    </location>
</feature>
<feature type="region of interest" description="Disordered" evidence="1">
    <location>
        <begin position="310"/>
        <end position="329"/>
    </location>
</feature>
<evidence type="ECO:0000313" key="2">
    <source>
        <dbReference type="EMBL" id="EST06912.1"/>
    </source>
</evidence>
<keyword evidence="3" id="KW-1185">Reference proteome</keyword>
<dbReference type="STRING" id="1365824.V5GLR8"/>
<dbReference type="HOGENOM" id="CLU_452076_0_0_1"/>
<evidence type="ECO:0000313" key="3">
    <source>
        <dbReference type="Proteomes" id="UP000019377"/>
    </source>
</evidence>
<dbReference type="AlphaFoldDB" id="V5GLR8"/>
<feature type="region of interest" description="Disordered" evidence="1">
    <location>
        <begin position="384"/>
        <end position="407"/>
    </location>
</feature>
<dbReference type="PANTHER" id="PTHR47718">
    <property type="entry name" value="OS01G0519700 PROTEIN"/>
    <property type="match status" value="1"/>
</dbReference>
<feature type="compositionally biased region" description="Low complexity" evidence="1">
    <location>
        <begin position="182"/>
        <end position="215"/>
    </location>
</feature>
<dbReference type="eggNOG" id="KOG4818">
    <property type="taxonomic scope" value="Eukaryota"/>
</dbReference>
<gene>
    <name evidence="2" type="ORF">PSEUBRA_SCAF24g01492</name>
</gene>
<feature type="compositionally biased region" description="Basic residues" evidence="1">
    <location>
        <begin position="61"/>
        <end position="77"/>
    </location>
</feature>